<dbReference type="PANTHER" id="PTHR35936:SF17">
    <property type="entry name" value="ARGININE-BINDING EXTRACELLULAR PROTEIN ARTP"/>
    <property type="match status" value="1"/>
</dbReference>
<feature type="domain" description="Solute-binding protein family 3/N-terminal" evidence="6">
    <location>
        <begin position="67"/>
        <end position="292"/>
    </location>
</feature>
<evidence type="ECO:0000256" key="2">
    <source>
        <dbReference type="ARBA" id="ARBA00010333"/>
    </source>
</evidence>
<accession>A0A173LLS3</accession>
<dbReference type="CDD" id="cd01004">
    <property type="entry name" value="PBP2_MidA_like"/>
    <property type="match status" value="1"/>
</dbReference>
<dbReference type="AlphaFoldDB" id="A0A173LLS3"/>
<feature type="chain" id="PRO_5008008738" evidence="5">
    <location>
        <begin position="29"/>
        <end position="302"/>
    </location>
</feature>
<dbReference type="KEGG" id="dtm:BJL86_1456"/>
<protein>
    <submittedName>
        <fullName evidence="7">Glutamine-binding periplasmic protein</fullName>
    </submittedName>
</protein>
<organism evidence="7 8">
    <name type="scientific">Dietzia timorensis</name>
    <dbReference type="NCBI Taxonomy" id="499555"/>
    <lineage>
        <taxon>Bacteria</taxon>
        <taxon>Bacillati</taxon>
        <taxon>Actinomycetota</taxon>
        <taxon>Actinomycetes</taxon>
        <taxon>Mycobacteriales</taxon>
        <taxon>Dietziaceae</taxon>
        <taxon>Dietzia</taxon>
    </lineage>
</organism>
<feature type="signal peptide" evidence="5">
    <location>
        <begin position="1"/>
        <end position="28"/>
    </location>
</feature>
<dbReference type="InterPro" id="IPR001638">
    <property type="entry name" value="Solute-binding_3/MltF_N"/>
</dbReference>
<evidence type="ECO:0000313" key="7">
    <source>
        <dbReference type="EMBL" id="ANI92237.1"/>
    </source>
</evidence>
<evidence type="ECO:0000259" key="6">
    <source>
        <dbReference type="SMART" id="SM00062"/>
    </source>
</evidence>
<evidence type="ECO:0000256" key="3">
    <source>
        <dbReference type="ARBA" id="ARBA00022729"/>
    </source>
</evidence>
<evidence type="ECO:0000313" key="8">
    <source>
        <dbReference type="Proteomes" id="UP000186104"/>
    </source>
</evidence>
<comment type="subcellular location">
    <subcellularLocation>
        <location evidence="1">Cell envelope</location>
    </subcellularLocation>
</comment>
<name>A0A173LLS3_9ACTN</name>
<keyword evidence="8" id="KW-1185">Reference proteome</keyword>
<proteinExistence type="inferred from homology"/>
<sequence length="302" mass="31766">MSTSPSRPHRRRRSLSAGIAALTAIALAAAGCTNSEEVGIPEEPPLSVDAVPEIAAMVPEGIANSGALVVGTNTPYAPNEFKNDAGEIIGFDIEIIDVVAETMGLRADIREADFEKIIPSIETGTFDAGISSMTVTAEREEVVDMARYFMGGTQWAARVDRDVDPDNACGLRVAVQRTTVQDTDDIPARSKKCEAEGKPAIEKVQYDEQDQVGSAVALGQVDAMSADSPVSAFVVEKAEGQVELVGELVDAEPYGIAMAKDSPLGEAVVAALQHLADSGVLGKIAERWGVQEGLLTEEPSLG</sequence>
<dbReference type="SUPFAM" id="SSF53850">
    <property type="entry name" value="Periplasmic binding protein-like II"/>
    <property type="match status" value="1"/>
</dbReference>
<reference evidence="7 8" key="1">
    <citation type="submission" date="2016-06" db="EMBL/GenBank/DDBJ databases">
        <title>Complete genome sequence of a saline-alkali tolerant type strain Dietzia timorensis ID05-A0528T.</title>
        <authorList>
            <person name="Wu X."/>
        </authorList>
    </citation>
    <scope>NUCLEOTIDE SEQUENCE [LARGE SCALE GENOMIC DNA]</scope>
    <source>
        <strain evidence="7 8">ID05-A0528</strain>
    </source>
</reference>
<dbReference type="Proteomes" id="UP000186104">
    <property type="component" value="Chromosome"/>
</dbReference>
<evidence type="ECO:0000256" key="1">
    <source>
        <dbReference type="ARBA" id="ARBA00004196"/>
    </source>
</evidence>
<gene>
    <name evidence="7" type="ORF">BJL86_1456</name>
</gene>
<dbReference type="PANTHER" id="PTHR35936">
    <property type="entry name" value="MEMBRANE-BOUND LYTIC MUREIN TRANSGLYCOSYLASE F"/>
    <property type="match status" value="1"/>
</dbReference>
<evidence type="ECO:0000256" key="4">
    <source>
        <dbReference type="RuleBase" id="RU003744"/>
    </source>
</evidence>
<evidence type="ECO:0000256" key="5">
    <source>
        <dbReference type="SAM" id="SignalP"/>
    </source>
</evidence>
<dbReference type="Pfam" id="PF00497">
    <property type="entry name" value="SBP_bac_3"/>
    <property type="match status" value="1"/>
</dbReference>
<dbReference type="STRING" id="499555.BJL86_1456"/>
<dbReference type="PROSITE" id="PS51257">
    <property type="entry name" value="PROKAR_LIPOPROTEIN"/>
    <property type="match status" value="1"/>
</dbReference>
<dbReference type="OrthoDB" id="9762169at2"/>
<dbReference type="RefSeq" id="WP_067472998.1">
    <property type="nucleotide sequence ID" value="NZ_CP015961.1"/>
</dbReference>
<keyword evidence="3 5" id="KW-0732">Signal</keyword>
<dbReference type="EMBL" id="CP015961">
    <property type="protein sequence ID" value="ANI92237.1"/>
    <property type="molecule type" value="Genomic_DNA"/>
</dbReference>
<comment type="similarity">
    <text evidence="2 4">Belongs to the bacterial solute-binding protein 3 family.</text>
</comment>
<dbReference type="SMART" id="SM00062">
    <property type="entry name" value="PBPb"/>
    <property type="match status" value="1"/>
</dbReference>
<dbReference type="Gene3D" id="3.40.190.10">
    <property type="entry name" value="Periplasmic binding protein-like II"/>
    <property type="match status" value="2"/>
</dbReference>
<dbReference type="GO" id="GO:0030313">
    <property type="term" value="C:cell envelope"/>
    <property type="evidence" value="ECO:0007669"/>
    <property type="project" value="UniProtKB-SubCell"/>
</dbReference>
<dbReference type="InterPro" id="IPR018313">
    <property type="entry name" value="SBP_3_CS"/>
</dbReference>
<dbReference type="PROSITE" id="PS01039">
    <property type="entry name" value="SBP_BACTERIAL_3"/>
    <property type="match status" value="1"/>
</dbReference>